<accession>A0A6J5KRL7</accession>
<sequence>MANSANAERAIALPFSIDSYGNIGFATSQSKIWSDRVRSVIGTAIGERVMNSGFGTSIPQTLFSTRSVMEDTINKEANRAFSIFLPLLTLTSVDVTFDEVTNTITADLTYELPNTELSTTSIGIASIEGNKLLSEETL</sequence>
<dbReference type="EMBL" id="LR796174">
    <property type="protein sequence ID" value="CAB4123517.1"/>
    <property type="molecule type" value="Genomic_DNA"/>
</dbReference>
<gene>
    <name evidence="1" type="ORF">UFOVP46_30</name>
</gene>
<evidence type="ECO:0008006" key="2">
    <source>
        <dbReference type="Google" id="ProtNLM"/>
    </source>
</evidence>
<dbReference type="Gene3D" id="3.10.450.40">
    <property type="match status" value="1"/>
</dbReference>
<evidence type="ECO:0000313" key="1">
    <source>
        <dbReference type="EMBL" id="CAB4123517.1"/>
    </source>
</evidence>
<protein>
    <recommendedName>
        <fullName evidence="2">Baseplate wedge subunit</fullName>
    </recommendedName>
</protein>
<proteinExistence type="predicted"/>
<organism evidence="1">
    <name type="scientific">uncultured Caudovirales phage</name>
    <dbReference type="NCBI Taxonomy" id="2100421"/>
    <lineage>
        <taxon>Viruses</taxon>
        <taxon>Duplodnaviria</taxon>
        <taxon>Heunggongvirae</taxon>
        <taxon>Uroviricota</taxon>
        <taxon>Caudoviricetes</taxon>
        <taxon>Peduoviridae</taxon>
        <taxon>Maltschvirus</taxon>
        <taxon>Maltschvirus maltsch</taxon>
    </lineage>
</organism>
<dbReference type="SUPFAM" id="SSF160719">
    <property type="entry name" value="gpW/gp25-like"/>
    <property type="match status" value="1"/>
</dbReference>
<name>A0A6J5KRL7_9CAUD</name>
<reference evidence="1" key="1">
    <citation type="submission" date="2020-04" db="EMBL/GenBank/DDBJ databases">
        <authorList>
            <person name="Chiriac C."/>
            <person name="Salcher M."/>
            <person name="Ghai R."/>
            <person name="Kavagutti S V."/>
        </authorList>
    </citation>
    <scope>NUCLEOTIDE SEQUENCE</scope>
</reference>